<keyword evidence="5" id="KW-0698">rRNA processing</keyword>
<dbReference type="PROSITE" id="PS51686">
    <property type="entry name" value="SAM_MT_RSMB_NOP"/>
    <property type="match status" value="1"/>
</dbReference>
<feature type="binding site" evidence="13">
    <location>
        <position position="281"/>
    </location>
    <ligand>
        <name>S-adenosyl-L-methionine</name>
        <dbReference type="ChEBI" id="CHEBI:59789"/>
    </ligand>
</feature>
<gene>
    <name evidence="15" type="primary">rsmB</name>
    <name evidence="15" type="ORF">RAE19_07110</name>
</gene>
<evidence type="ECO:0000256" key="12">
    <source>
        <dbReference type="ARBA" id="ARBA00047283"/>
    </source>
</evidence>
<feature type="binding site" evidence="13">
    <location>
        <position position="307"/>
    </location>
    <ligand>
        <name>S-adenosyl-L-methionine</name>
        <dbReference type="ChEBI" id="CHEBI:59789"/>
    </ligand>
</feature>
<comment type="similarity">
    <text evidence="13">Belongs to the class I-like SAM-binding methyltransferase superfamily. RsmB/NOP family.</text>
</comment>
<dbReference type="GO" id="GO:0032259">
    <property type="term" value="P:methylation"/>
    <property type="evidence" value="ECO:0007669"/>
    <property type="project" value="UniProtKB-KW"/>
</dbReference>
<evidence type="ECO:0000256" key="4">
    <source>
        <dbReference type="ARBA" id="ARBA00022490"/>
    </source>
</evidence>
<keyword evidence="6 13" id="KW-0489">Methyltransferase</keyword>
<dbReference type="SUPFAM" id="SSF48013">
    <property type="entry name" value="NusB-like"/>
    <property type="match status" value="1"/>
</dbReference>
<dbReference type="Proteomes" id="UP001321700">
    <property type="component" value="Unassembled WGS sequence"/>
</dbReference>
<protein>
    <recommendedName>
        <fullName evidence="3">16S rRNA (cytosine(967)-C(5))-methyltransferase</fullName>
        <ecNumber evidence="3">2.1.1.176</ecNumber>
    </recommendedName>
    <alternativeName>
        <fullName evidence="10">16S rRNA m5C967 methyltransferase</fullName>
    </alternativeName>
    <alternativeName>
        <fullName evidence="11">rRNA (cytosine-C(5)-)-methyltransferase RsmB</fullName>
    </alternativeName>
</protein>
<evidence type="ECO:0000256" key="1">
    <source>
        <dbReference type="ARBA" id="ARBA00002724"/>
    </source>
</evidence>
<dbReference type="PANTHER" id="PTHR22807">
    <property type="entry name" value="NOP2 YEAST -RELATED NOL1/NOP2/FMU SUN DOMAIN-CONTAINING"/>
    <property type="match status" value="1"/>
</dbReference>
<dbReference type="Gene3D" id="3.30.70.1170">
    <property type="entry name" value="Sun protein, domain 3"/>
    <property type="match status" value="1"/>
</dbReference>
<accession>A0ABU3KMJ9</accession>
<dbReference type="Gene3D" id="3.40.50.150">
    <property type="entry name" value="Vaccinia Virus protein VP39"/>
    <property type="match status" value="1"/>
</dbReference>
<evidence type="ECO:0000256" key="8">
    <source>
        <dbReference type="ARBA" id="ARBA00022691"/>
    </source>
</evidence>
<keyword evidence="4" id="KW-0963">Cytoplasm</keyword>
<evidence type="ECO:0000256" key="11">
    <source>
        <dbReference type="ARBA" id="ARBA00031088"/>
    </source>
</evidence>
<evidence type="ECO:0000256" key="5">
    <source>
        <dbReference type="ARBA" id="ARBA00022552"/>
    </source>
</evidence>
<evidence type="ECO:0000256" key="7">
    <source>
        <dbReference type="ARBA" id="ARBA00022679"/>
    </source>
</evidence>
<dbReference type="NCBIfam" id="TIGR00563">
    <property type="entry name" value="rsmB"/>
    <property type="match status" value="1"/>
</dbReference>
<dbReference type="InterPro" id="IPR035926">
    <property type="entry name" value="NusB-like_sf"/>
</dbReference>
<evidence type="ECO:0000259" key="14">
    <source>
        <dbReference type="PROSITE" id="PS51686"/>
    </source>
</evidence>
<comment type="subcellular location">
    <subcellularLocation>
        <location evidence="2">Cytoplasm</location>
    </subcellularLocation>
</comment>
<keyword evidence="9 13" id="KW-0694">RNA-binding</keyword>
<evidence type="ECO:0000313" key="16">
    <source>
        <dbReference type="Proteomes" id="UP001321700"/>
    </source>
</evidence>
<evidence type="ECO:0000256" key="13">
    <source>
        <dbReference type="PROSITE-ProRule" id="PRU01023"/>
    </source>
</evidence>
<sequence>MSEIQRSPELWRQLKATVDVLLQVSNGQSGSAAMDVVPPHLRGAVQALAFHAWRNQGRSTAIRSLLAKKPPAPHADALLCLALGLLSNDADASYDAFTLVNQTVEAAKQCPRTRSQANFINACLRRYLREAPQLLAEADRRLEARWNHPLWWIKKVQQDHPDRWEAVLTAANRHPPMTLRVNLRKVTSAQYALSLQTAGIEVSNAYGSGIELAKPVAVTQLPGFQEGWVSVQDGAAQVAATLLLEAATPQERPRILDACAAPGGKTAHLLELVEADVLALEIDPTRAQRIEQTLKRLGLTATVLCADAAEPATWWDGRPFDYILLDAPCTASGIVRRHPDIRWLRRPTDVVQLAAEQRRILKGLWPLVKEGGRLLYCTCSIFRAEGDEQVKAFLDNNKDARLLQSPGHLIPAAVPTSSVMADNQIGDHDGFFYALFEKTRV</sequence>
<comment type="caution">
    <text evidence="15">The sequence shown here is derived from an EMBL/GenBank/DDBJ whole genome shotgun (WGS) entry which is preliminary data.</text>
</comment>
<dbReference type="CDD" id="cd02440">
    <property type="entry name" value="AdoMet_MTases"/>
    <property type="match status" value="1"/>
</dbReference>
<dbReference type="Pfam" id="PF01029">
    <property type="entry name" value="NusB"/>
    <property type="match status" value="1"/>
</dbReference>
<reference evidence="15 16" key="1">
    <citation type="submission" date="2023-08" db="EMBL/GenBank/DDBJ databases">
        <title>Rhodoferax potami sp. nov. and Rhodoferax mekongensis sp. nov., isolated from the Mekong River in Thailand.</title>
        <authorList>
            <person name="Kitikhun S."/>
            <person name="Charoenyingcharoen P."/>
            <person name="Siriarchawattana P."/>
            <person name="Likhitrattanapisal S."/>
            <person name="Nilsakha T."/>
            <person name="Chanpet A."/>
            <person name="Rattanawaree P."/>
            <person name="Ingsriswang S."/>
        </authorList>
    </citation>
    <scope>NUCLEOTIDE SEQUENCE [LARGE SCALE GENOMIC DNA]</scope>
    <source>
        <strain evidence="15 16">TBRC 17660</strain>
    </source>
</reference>
<dbReference type="InterPro" id="IPR049560">
    <property type="entry name" value="MeTrfase_RsmB-F_NOP2_cat"/>
</dbReference>
<dbReference type="InterPro" id="IPR004573">
    <property type="entry name" value="rRNA_ssu_MeTfrase_B"/>
</dbReference>
<feature type="binding site" evidence="13">
    <location>
        <begin position="259"/>
        <end position="265"/>
    </location>
    <ligand>
        <name>S-adenosyl-L-methionine</name>
        <dbReference type="ChEBI" id="CHEBI:59789"/>
    </ligand>
</feature>
<evidence type="ECO:0000256" key="6">
    <source>
        <dbReference type="ARBA" id="ARBA00022603"/>
    </source>
</evidence>
<keyword evidence="7 13" id="KW-0808">Transferase</keyword>
<dbReference type="InterPro" id="IPR006027">
    <property type="entry name" value="NusB_RsmB_TIM44"/>
</dbReference>
<dbReference type="EC" id="2.1.1.176" evidence="3"/>
<dbReference type="InterPro" id="IPR001678">
    <property type="entry name" value="MeTrfase_RsmB-F_NOP2_dom"/>
</dbReference>
<proteinExistence type="inferred from homology"/>
<keyword evidence="8 13" id="KW-0949">S-adenosyl-L-methionine</keyword>
<dbReference type="SUPFAM" id="SSF53335">
    <property type="entry name" value="S-adenosyl-L-methionine-dependent methyltransferases"/>
    <property type="match status" value="1"/>
</dbReference>
<dbReference type="Gene3D" id="1.10.287.730">
    <property type="entry name" value="Helix hairpin bin"/>
    <property type="match status" value="1"/>
</dbReference>
<name>A0ABU3KMJ9_9BURK</name>
<dbReference type="Pfam" id="PF22458">
    <property type="entry name" value="RsmF-B_ferredox"/>
    <property type="match status" value="1"/>
</dbReference>
<dbReference type="RefSeq" id="WP_313874235.1">
    <property type="nucleotide sequence ID" value="NZ_JAVBIK010000001.1"/>
</dbReference>
<dbReference type="PANTHER" id="PTHR22807:SF61">
    <property type="entry name" value="NOL1_NOP2_SUN FAMILY PROTEIN _ ANTITERMINATION NUSB DOMAIN-CONTAINING PROTEIN"/>
    <property type="match status" value="1"/>
</dbReference>
<dbReference type="EMBL" id="JAVBIK010000001">
    <property type="protein sequence ID" value="MDT7518477.1"/>
    <property type="molecule type" value="Genomic_DNA"/>
</dbReference>
<comment type="catalytic activity">
    <reaction evidence="12">
        <text>cytidine(967) in 16S rRNA + S-adenosyl-L-methionine = 5-methylcytidine(967) in 16S rRNA + S-adenosyl-L-homocysteine + H(+)</text>
        <dbReference type="Rhea" id="RHEA:42748"/>
        <dbReference type="Rhea" id="RHEA-COMP:10219"/>
        <dbReference type="Rhea" id="RHEA-COMP:10220"/>
        <dbReference type="ChEBI" id="CHEBI:15378"/>
        <dbReference type="ChEBI" id="CHEBI:57856"/>
        <dbReference type="ChEBI" id="CHEBI:59789"/>
        <dbReference type="ChEBI" id="CHEBI:74483"/>
        <dbReference type="ChEBI" id="CHEBI:82748"/>
        <dbReference type="EC" id="2.1.1.176"/>
    </reaction>
</comment>
<feature type="binding site" evidence="13">
    <location>
        <position position="326"/>
    </location>
    <ligand>
        <name>S-adenosyl-L-methionine</name>
        <dbReference type="ChEBI" id="CHEBI:59789"/>
    </ligand>
</feature>
<comment type="function">
    <text evidence="1">Specifically methylates the cytosine at position 967 (m5C967) of 16S rRNA.</text>
</comment>
<dbReference type="Pfam" id="PF01189">
    <property type="entry name" value="Methyltr_RsmB-F"/>
    <property type="match status" value="1"/>
</dbReference>
<dbReference type="InterPro" id="IPR023267">
    <property type="entry name" value="RCMT"/>
</dbReference>
<feature type="active site" description="Nucleophile" evidence="13">
    <location>
        <position position="379"/>
    </location>
</feature>
<dbReference type="InterPro" id="IPR029063">
    <property type="entry name" value="SAM-dependent_MTases_sf"/>
</dbReference>
<dbReference type="GO" id="GO:0008168">
    <property type="term" value="F:methyltransferase activity"/>
    <property type="evidence" value="ECO:0007669"/>
    <property type="project" value="UniProtKB-KW"/>
</dbReference>
<evidence type="ECO:0000256" key="3">
    <source>
        <dbReference type="ARBA" id="ARBA00012140"/>
    </source>
</evidence>
<organism evidence="15 16">
    <name type="scientific">Rhodoferax potami</name>
    <dbReference type="NCBI Taxonomy" id="3068338"/>
    <lineage>
        <taxon>Bacteria</taxon>
        <taxon>Pseudomonadati</taxon>
        <taxon>Pseudomonadota</taxon>
        <taxon>Betaproteobacteria</taxon>
        <taxon>Burkholderiales</taxon>
        <taxon>Comamonadaceae</taxon>
        <taxon>Rhodoferax</taxon>
    </lineage>
</organism>
<dbReference type="NCBIfam" id="NF008149">
    <property type="entry name" value="PRK10901.1"/>
    <property type="match status" value="1"/>
</dbReference>
<dbReference type="InterPro" id="IPR054728">
    <property type="entry name" value="RsmB-like_ferredoxin"/>
</dbReference>
<evidence type="ECO:0000256" key="10">
    <source>
        <dbReference type="ARBA" id="ARBA00030399"/>
    </source>
</evidence>
<evidence type="ECO:0000256" key="2">
    <source>
        <dbReference type="ARBA" id="ARBA00004496"/>
    </source>
</evidence>
<evidence type="ECO:0000256" key="9">
    <source>
        <dbReference type="ARBA" id="ARBA00022884"/>
    </source>
</evidence>
<dbReference type="PRINTS" id="PR02008">
    <property type="entry name" value="RCMTFAMILY"/>
</dbReference>
<evidence type="ECO:0000313" key="15">
    <source>
        <dbReference type="EMBL" id="MDT7518477.1"/>
    </source>
</evidence>
<feature type="domain" description="SAM-dependent MTase RsmB/NOP-type" evidence="14">
    <location>
        <begin position="167"/>
        <end position="439"/>
    </location>
</feature>
<keyword evidence="16" id="KW-1185">Reference proteome</keyword>
<dbReference type="Gene3D" id="1.10.940.10">
    <property type="entry name" value="NusB-like"/>
    <property type="match status" value="1"/>
</dbReference>